<accession>A0ACB7G2D0</accession>
<reference evidence="2" key="1">
    <citation type="journal article" date="2016" name="Nat. Biotechnol.">
        <title>Sequencing wild and cultivated cassava and related species reveals extensive interspecific hybridization and genetic diversity.</title>
        <authorList>
            <person name="Bredeson J.V."/>
            <person name="Lyons J.B."/>
            <person name="Prochnik S.E."/>
            <person name="Wu G.A."/>
            <person name="Ha C.M."/>
            <person name="Edsinger-Gonzales E."/>
            <person name="Grimwood J."/>
            <person name="Schmutz J."/>
            <person name="Rabbi I.Y."/>
            <person name="Egesi C."/>
            <person name="Nauluvula P."/>
            <person name="Lebot V."/>
            <person name="Ndunguru J."/>
            <person name="Mkamilo G."/>
            <person name="Bart R.S."/>
            <person name="Setter T.L."/>
            <person name="Gleadow R.M."/>
            <person name="Kulakow P."/>
            <person name="Ferguson M.E."/>
            <person name="Rounsley S."/>
            <person name="Rokhsar D.S."/>
        </authorList>
    </citation>
    <scope>NUCLEOTIDE SEQUENCE [LARGE SCALE GENOMIC DNA]</scope>
    <source>
        <strain evidence="2">cv. AM560-2</strain>
    </source>
</reference>
<gene>
    <name evidence="1" type="ORF">MANES_17G032300v8</name>
</gene>
<sequence length="665" mass="74869">MDSVTGEILWESSDHPSDTVMSDTKGPHVYTSWKSDNDPSPGNFVLAFAPRPPLQFFIWRGSTPYWRSGPWDKSRFIGIPEMDTSISGATVKDSQVPGSLSVSLGRFSNCSLKNLFISYQGYVKFMCWENNYGWYADWEAPRSPCDIYGACGPFGFCKTSKRPLNCFCMRGFVPKSREEWSKGNWTRGCVRRTTLLCERNSSAIAAQAGKADGFWQMRGVRLPDFSYYVDEVAEGCQRWCQDNCSCTGYSYVNGIGCQVWTRDLIDVIEFSYGGQDLFIRLTHDELGKGKPVKFITILIAISTFAVLTAILYALYKWRANQNRKVKHEDIKANDQLELPMLDFDGILVATNHFNLTNKLGQGGYGPVYKGRLQDGKDVAIKRLSSSSGQGVEEFKNEMTLISKLQHRNLVKLVGCCIEREEKILVYEFLSNKSLDTHLFDPIKKANLNWTIRYNIIKGIGRGLLYLHRDSCLRVIHRDLKVSNILLDEKMNPKISDFGLARIFQGTHGLANTNRVVGTLGYMAPEYALGGIFSDKSDVFSFGILLLEIVSSKKINDFHCEEQHLGLISYAWQSWCESRGINMVDEALAESFSQSEVIRCVNIGLLCVQDHAADRPTMAAIVSMLSGEAKLPQPKQPTFTFQSILQSENNCAYSINEVTESIVEGR</sequence>
<dbReference type="Proteomes" id="UP000091857">
    <property type="component" value="Chromosome 17"/>
</dbReference>
<evidence type="ECO:0000313" key="2">
    <source>
        <dbReference type="Proteomes" id="UP000091857"/>
    </source>
</evidence>
<evidence type="ECO:0000313" key="1">
    <source>
        <dbReference type="EMBL" id="KAG8634423.1"/>
    </source>
</evidence>
<proteinExistence type="predicted"/>
<organism evidence="1 2">
    <name type="scientific">Manihot esculenta</name>
    <name type="common">Cassava</name>
    <name type="synonym">Jatropha manihot</name>
    <dbReference type="NCBI Taxonomy" id="3983"/>
    <lineage>
        <taxon>Eukaryota</taxon>
        <taxon>Viridiplantae</taxon>
        <taxon>Streptophyta</taxon>
        <taxon>Embryophyta</taxon>
        <taxon>Tracheophyta</taxon>
        <taxon>Spermatophyta</taxon>
        <taxon>Magnoliopsida</taxon>
        <taxon>eudicotyledons</taxon>
        <taxon>Gunneridae</taxon>
        <taxon>Pentapetalae</taxon>
        <taxon>rosids</taxon>
        <taxon>fabids</taxon>
        <taxon>Malpighiales</taxon>
        <taxon>Euphorbiaceae</taxon>
        <taxon>Crotonoideae</taxon>
        <taxon>Manihoteae</taxon>
        <taxon>Manihot</taxon>
    </lineage>
</organism>
<keyword evidence="2" id="KW-1185">Reference proteome</keyword>
<protein>
    <submittedName>
        <fullName evidence="1">Uncharacterized protein</fullName>
    </submittedName>
</protein>
<dbReference type="EMBL" id="CM004403">
    <property type="protein sequence ID" value="KAG8634423.1"/>
    <property type="molecule type" value="Genomic_DNA"/>
</dbReference>
<comment type="caution">
    <text evidence="1">The sequence shown here is derived from an EMBL/GenBank/DDBJ whole genome shotgun (WGS) entry which is preliminary data.</text>
</comment>
<name>A0ACB7G2D0_MANES</name>